<proteinExistence type="predicted"/>
<evidence type="ECO:0000256" key="1">
    <source>
        <dbReference type="SAM" id="Phobius"/>
    </source>
</evidence>
<dbReference type="EMBL" id="CAWYQH010000152">
    <property type="protein sequence ID" value="CAK8696017.1"/>
    <property type="molecule type" value="Genomic_DNA"/>
</dbReference>
<keyword evidence="1" id="KW-0812">Transmembrane</keyword>
<keyword evidence="1" id="KW-1133">Transmembrane helix</keyword>
<protein>
    <submittedName>
        <fullName evidence="2">Uncharacterized protein</fullName>
    </submittedName>
</protein>
<evidence type="ECO:0000313" key="3">
    <source>
        <dbReference type="Proteomes" id="UP001642483"/>
    </source>
</evidence>
<keyword evidence="3" id="KW-1185">Reference proteome</keyword>
<keyword evidence="1" id="KW-0472">Membrane</keyword>
<reference evidence="2 3" key="1">
    <citation type="submission" date="2024-02" db="EMBL/GenBank/DDBJ databases">
        <authorList>
            <person name="Daric V."/>
            <person name="Darras S."/>
        </authorList>
    </citation>
    <scope>NUCLEOTIDE SEQUENCE [LARGE SCALE GENOMIC DNA]</scope>
</reference>
<gene>
    <name evidence="2" type="ORF">CVLEPA_LOCUS29211</name>
</gene>
<evidence type="ECO:0000313" key="2">
    <source>
        <dbReference type="EMBL" id="CAK8696017.1"/>
    </source>
</evidence>
<name>A0ABP0GWJ0_CLALP</name>
<comment type="caution">
    <text evidence="2">The sequence shown here is derived from an EMBL/GenBank/DDBJ whole genome shotgun (WGS) entry which is preliminary data.</text>
</comment>
<organism evidence="2 3">
    <name type="scientific">Clavelina lepadiformis</name>
    <name type="common">Light-bulb sea squirt</name>
    <name type="synonym">Ascidia lepadiformis</name>
    <dbReference type="NCBI Taxonomy" id="159417"/>
    <lineage>
        <taxon>Eukaryota</taxon>
        <taxon>Metazoa</taxon>
        <taxon>Chordata</taxon>
        <taxon>Tunicata</taxon>
        <taxon>Ascidiacea</taxon>
        <taxon>Aplousobranchia</taxon>
        <taxon>Clavelinidae</taxon>
        <taxon>Clavelina</taxon>
    </lineage>
</organism>
<sequence>MTVAVLTVAILPGCPICDSFTANGFMFITHFHSKRYFDNSELILYMKIKYKKNVPQFTYYFYKMQEYFNTSSNRSIFFALFHCYVVMWFNKRLLMFCLILSKLMENFSLPSSGSQTFISATQILVW</sequence>
<dbReference type="Proteomes" id="UP001642483">
    <property type="component" value="Unassembled WGS sequence"/>
</dbReference>
<feature type="transmembrane region" description="Helical" evidence="1">
    <location>
        <begin position="76"/>
        <end position="100"/>
    </location>
</feature>
<accession>A0ABP0GWJ0</accession>